<feature type="compositionally biased region" description="Basic and acidic residues" evidence="2">
    <location>
        <begin position="1"/>
        <end position="24"/>
    </location>
</feature>
<dbReference type="EMBL" id="KV453909">
    <property type="protein sequence ID" value="ODV81772.1"/>
    <property type="molecule type" value="Genomic_DNA"/>
</dbReference>
<dbReference type="InterPro" id="IPR045099">
    <property type="entry name" value="PITH1-like"/>
</dbReference>
<dbReference type="OrthoDB" id="2635at2759"/>
<feature type="domain" description="PITH" evidence="3">
    <location>
        <begin position="25"/>
        <end position="222"/>
    </location>
</feature>
<dbReference type="RefSeq" id="XP_020066894.1">
    <property type="nucleotide sequence ID" value="XM_020209218.1"/>
</dbReference>
<feature type="region of interest" description="Disordered" evidence="2">
    <location>
        <begin position="1"/>
        <end position="27"/>
    </location>
</feature>
<proteinExistence type="inferred from homology"/>
<keyword evidence="5" id="KW-1185">Reference proteome</keyword>
<dbReference type="InterPro" id="IPR008979">
    <property type="entry name" value="Galactose-bd-like_sf"/>
</dbReference>
<dbReference type="Gene3D" id="2.60.120.470">
    <property type="entry name" value="PITH domain"/>
    <property type="match status" value="1"/>
</dbReference>
<comment type="similarity">
    <text evidence="1">Belongs to the PITHD1 family.</text>
</comment>
<dbReference type="PANTHER" id="PTHR12175:SF1">
    <property type="entry name" value="PITH DOMAIN-CONTAINING PROTEIN 1"/>
    <property type="match status" value="1"/>
</dbReference>
<evidence type="ECO:0000256" key="1">
    <source>
        <dbReference type="ARBA" id="ARBA00025788"/>
    </source>
</evidence>
<dbReference type="GO" id="GO:0005634">
    <property type="term" value="C:nucleus"/>
    <property type="evidence" value="ECO:0007669"/>
    <property type="project" value="TreeGrafter"/>
</dbReference>
<evidence type="ECO:0000313" key="5">
    <source>
        <dbReference type="Proteomes" id="UP000094285"/>
    </source>
</evidence>
<dbReference type="InterPro" id="IPR010400">
    <property type="entry name" value="PITH_dom"/>
</dbReference>
<gene>
    <name evidence="4" type="ORF">CANTADRAFT_45467</name>
</gene>
<dbReference type="GO" id="GO:0005737">
    <property type="term" value="C:cytoplasm"/>
    <property type="evidence" value="ECO:0007669"/>
    <property type="project" value="UniProtKB-ARBA"/>
</dbReference>
<dbReference type="InterPro" id="IPR037047">
    <property type="entry name" value="PITH_dom_sf"/>
</dbReference>
<protein>
    <submittedName>
        <fullName evidence="4">DUF1000-domain-containing protein</fullName>
    </submittedName>
</protein>
<dbReference type="SUPFAM" id="SSF49785">
    <property type="entry name" value="Galactose-binding domain-like"/>
    <property type="match status" value="1"/>
</dbReference>
<dbReference type="GeneID" id="30983354"/>
<evidence type="ECO:0000259" key="3">
    <source>
        <dbReference type="PROSITE" id="PS51532"/>
    </source>
</evidence>
<evidence type="ECO:0000256" key="2">
    <source>
        <dbReference type="SAM" id="MobiDB-lite"/>
    </source>
</evidence>
<dbReference type="PANTHER" id="PTHR12175">
    <property type="entry name" value="AD039 HT014 THIOREDOXIN FAMILY TRP26"/>
    <property type="match status" value="1"/>
</dbReference>
<organism evidence="4 5">
    <name type="scientific">Suhomyces tanzawaensis NRRL Y-17324</name>
    <dbReference type="NCBI Taxonomy" id="984487"/>
    <lineage>
        <taxon>Eukaryota</taxon>
        <taxon>Fungi</taxon>
        <taxon>Dikarya</taxon>
        <taxon>Ascomycota</taxon>
        <taxon>Saccharomycotina</taxon>
        <taxon>Pichiomycetes</taxon>
        <taxon>Debaryomycetaceae</taxon>
        <taxon>Suhomyces</taxon>
    </lineage>
</organism>
<name>A0A1E4SQT3_9ASCO</name>
<evidence type="ECO:0000313" key="4">
    <source>
        <dbReference type="EMBL" id="ODV81772.1"/>
    </source>
</evidence>
<sequence length="241" mass="27260">MSCEHEHTHSHGHGHGHDDSDHSHVAPIPTSAAQSLLGKIDLPHITALNAANPPDEISQIFRKPESKYVIKPIVKSDCDSQLILNIPFLNASIKLFSIILRTNGEDHCPKTIKLFKNDNLVDFDNVESKKATFELHHPHVGARYEDDDVPESLEEEDSFVEHFLPRHVFTGVQQLTVFVKDVYDEEGEGDEDGESHLLYIELRGEFTELSRDPVVTIYESAANPADHKNLMMEESMNYQMN</sequence>
<dbReference type="Proteomes" id="UP000094285">
    <property type="component" value="Unassembled WGS sequence"/>
</dbReference>
<accession>A0A1E4SQT3</accession>
<reference evidence="5" key="1">
    <citation type="submission" date="2016-05" db="EMBL/GenBank/DDBJ databases">
        <title>Comparative genomics of biotechnologically important yeasts.</title>
        <authorList>
            <consortium name="DOE Joint Genome Institute"/>
            <person name="Riley R."/>
            <person name="Haridas S."/>
            <person name="Wolfe K.H."/>
            <person name="Lopes M.R."/>
            <person name="Hittinger C.T."/>
            <person name="Goker M."/>
            <person name="Salamov A."/>
            <person name="Wisecaver J."/>
            <person name="Long T.M."/>
            <person name="Aerts A.L."/>
            <person name="Barry K."/>
            <person name="Choi C."/>
            <person name="Clum A."/>
            <person name="Coughlan A.Y."/>
            <person name="Deshpande S."/>
            <person name="Douglass A.P."/>
            <person name="Hanson S.J."/>
            <person name="Klenk H.-P."/>
            <person name="Labutti K."/>
            <person name="Lapidus A."/>
            <person name="Lindquist E."/>
            <person name="Lipzen A."/>
            <person name="Meier-Kolthoff J.P."/>
            <person name="Ohm R.A."/>
            <person name="Otillar R.P."/>
            <person name="Pangilinan J."/>
            <person name="Peng Y."/>
            <person name="Rokas A."/>
            <person name="Rosa C.A."/>
            <person name="Scheuner C."/>
            <person name="Sibirny A.A."/>
            <person name="Slot J.C."/>
            <person name="Stielow J.B."/>
            <person name="Sun H."/>
            <person name="Kurtzman C.P."/>
            <person name="Blackwell M."/>
            <person name="Grigoriev I.V."/>
            <person name="Jeffries T.W."/>
        </authorList>
    </citation>
    <scope>NUCLEOTIDE SEQUENCE [LARGE SCALE GENOMIC DNA]</scope>
    <source>
        <strain evidence="5">NRRL Y-17324</strain>
    </source>
</reference>
<dbReference type="PROSITE" id="PS51532">
    <property type="entry name" value="PITH"/>
    <property type="match status" value="1"/>
</dbReference>
<dbReference type="AlphaFoldDB" id="A0A1E4SQT3"/>
<dbReference type="Pfam" id="PF06201">
    <property type="entry name" value="PITH"/>
    <property type="match status" value="1"/>
</dbReference>